<protein>
    <submittedName>
        <fullName evidence="1">Uncharacterized protein</fullName>
    </submittedName>
</protein>
<evidence type="ECO:0000313" key="2">
    <source>
        <dbReference type="Proteomes" id="UP000195569"/>
    </source>
</evidence>
<dbReference type="Proteomes" id="UP000195569">
    <property type="component" value="Unassembled WGS sequence"/>
</dbReference>
<evidence type="ECO:0000313" key="1">
    <source>
        <dbReference type="EMBL" id="SIT46179.1"/>
    </source>
</evidence>
<keyword evidence="2" id="KW-1185">Reference proteome</keyword>
<reference evidence="1" key="1">
    <citation type="submission" date="2016-12" db="EMBL/GenBank/DDBJ databases">
        <authorList>
            <person name="Moulin L."/>
        </authorList>
    </citation>
    <scope>NUCLEOTIDE SEQUENCE [LARGE SCALE GENOMIC DNA]</scope>
    <source>
        <strain evidence="1">STM 7183</strain>
    </source>
</reference>
<name>A0A1N7SGS2_9BURK</name>
<comment type="caution">
    <text evidence="1">The sequence shown here is derived from an EMBL/GenBank/DDBJ whole genome shotgun (WGS) entry which is preliminary data.</text>
</comment>
<dbReference type="EMBL" id="CYGY02000050">
    <property type="protein sequence ID" value="SIT46179.1"/>
    <property type="molecule type" value="Genomic_DNA"/>
</dbReference>
<dbReference type="AlphaFoldDB" id="A0A1N7SGS2"/>
<gene>
    <name evidence="1" type="ORF">BN2476_500087</name>
</gene>
<organism evidence="1 2">
    <name type="scientific">Paraburkholderia piptadeniae</name>
    <dbReference type="NCBI Taxonomy" id="1701573"/>
    <lineage>
        <taxon>Bacteria</taxon>
        <taxon>Pseudomonadati</taxon>
        <taxon>Pseudomonadota</taxon>
        <taxon>Betaproteobacteria</taxon>
        <taxon>Burkholderiales</taxon>
        <taxon>Burkholderiaceae</taxon>
        <taxon>Paraburkholderia</taxon>
    </lineage>
</organism>
<proteinExistence type="predicted"/>
<accession>A0A1N7SGS2</accession>
<sequence length="78" mass="8269">MNFVFEAGCSGFTDSSKIVDSDVSFLRQCGRAARTSAFLLVETDLEANGRVSHQLTTTVSPQAVAMRGADASPFAAPR</sequence>